<dbReference type="PANTHER" id="PTHR11993:SF10">
    <property type="entry name" value="NADH DEHYDROGENASE [UBIQUINONE] IRON-SULFUR PROTEIN 2, MITOCHONDRIAL"/>
    <property type="match status" value="1"/>
</dbReference>
<evidence type="ECO:0000256" key="2">
    <source>
        <dbReference type="ARBA" id="ARBA00022448"/>
    </source>
</evidence>
<feature type="non-terminal residue" evidence="7">
    <location>
        <position position="363"/>
    </location>
</feature>
<accession>A0A3B0VFA5</accession>
<feature type="region of interest" description="Disordered" evidence="5">
    <location>
        <begin position="1"/>
        <end position="23"/>
    </location>
</feature>
<feature type="domain" description="NADH-quinone oxidoreductase subunit D" evidence="6">
    <location>
        <begin position="147"/>
        <end position="313"/>
    </location>
</feature>
<evidence type="ECO:0000256" key="5">
    <source>
        <dbReference type="SAM" id="MobiDB-lite"/>
    </source>
</evidence>
<dbReference type="GO" id="GO:0016651">
    <property type="term" value="F:oxidoreductase activity, acting on NAD(P)H"/>
    <property type="evidence" value="ECO:0007669"/>
    <property type="project" value="InterPro"/>
</dbReference>
<dbReference type="InterPro" id="IPR029014">
    <property type="entry name" value="NiFe-Hase_large"/>
</dbReference>
<keyword evidence="7" id="KW-0830">Ubiquinone</keyword>
<feature type="domain" description="NADH-quinone oxidoreductase subunit D" evidence="6">
    <location>
        <begin position="314"/>
        <end position="362"/>
    </location>
</feature>
<keyword evidence="7" id="KW-0560">Oxidoreductase</keyword>
<evidence type="ECO:0000256" key="4">
    <source>
        <dbReference type="ARBA" id="ARBA00023027"/>
    </source>
</evidence>
<dbReference type="InterPro" id="IPR001135">
    <property type="entry name" value="NADH_Q_OxRdtase_suD"/>
</dbReference>
<gene>
    <name evidence="7" type="ORF">MNBD_DELTA04-1139</name>
</gene>
<dbReference type="InterPro" id="IPR014029">
    <property type="entry name" value="NADH_UbQ_OxRdtase_49kDa_CS"/>
</dbReference>
<evidence type="ECO:0000256" key="3">
    <source>
        <dbReference type="ARBA" id="ARBA00022967"/>
    </source>
</evidence>
<organism evidence="7">
    <name type="scientific">hydrothermal vent metagenome</name>
    <dbReference type="NCBI Taxonomy" id="652676"/>
    <lineage>
        <taxon>unclassified sequences</taxon>
        <taxon>metagenomes</taxon>
        <taxon>ecological metagenomes</taxon>
    </lineage>
</organism>
<dbReference type="EC" id="1.6.5.3" evidence="7"/>
<dbReference type="NCBIfam" id="NF004739">
    <property type="entry name" value="PRK06075.1"/>
    <property type="match status" value="1"/>
</dbReference>
<dbReference type="PROSITE" id="PS00535">
    <property type="entry name" value="COMPLEX1_49K"/>
    <property type="match status" value="1"/>
</dbReference>
<dbReference type="Gene3D" id="1.10.645.10">
    <property type="entry name" value="Cytochrome-c3 Hydrogenase, chain B"/>
    <property type="match status" value="1"/>
</dbReference>
<feature type="compositionally biased region" description="Polar residues" evidence="5">
    <location>
        <begin position="1"/>
        <end position="10"/>
    </location>
</feature>
<name>A0A3B0VFA5_9ZZZZ</name>
<dbReference type="HAMAP" id="MF_01358">
    <property type="entry name" value="NDH1_NuoD"/>
    <property type="match status" value="1"/>
</dbReference>
<dbReference type="EMBL" id="UOEY01000129">
    <property type="protein sequence ID" value="VAW41601.1"/>
    <property type="molecule type" value="Genomic_DNA"/>
</dbReference>
<evidence type="ECO:0000259" key="6">
    <source>
        <dbReference type="Pfam" id="PF00346"/>
    </source>
</evidence>
<evidence type="ECO:0000313" key="7">
    <source>
        <dbReference type="EMBL" id="VAW41601.1"/>
    </source>
</evidence>
<keyword evidence="2" id="KW-0813">Transport</keyword>
<dbReference type="PANTHER" id="PTHR11993">
    <property type="entry name" value="NADH-UBIQUINONE OXIDOREDUCTASE 49 KDA SUBUNIT"/>
    <property type="match status" value="1"/>
</dbReference>
<protein>
    <submittedName>
        <fullName evidence="7">NADH-ubiquinone oxidoreductase chain D</fullName>
        <ecNumber evidence="7">1.6.5.3</ecNumber>
    </submittedName>
</protein>
<reference evidence="7" key="1">
    <citation type="submission" date="2018-06" db="EMBL/GenBank/DDBJ databases">
        <authorList>
            <person name="Zhirakovskaya E."/>
        </authorList>
    </citation>
    <scope>NUCLEOTIDE SEQUENCE</scope>
</reference>
<dbReference type="AlphaFoldDB" id="A0A3B0VFA5"/>
<dbReference type="Pfam" id="PF00346">
    <property type="entry name" value="Complex1_49kDa"/>
    <property type="match status" value="2"/>
</dbReference>
<sequence length="363" mass="41144">MNLQAVNNRQPDGDFLSPPGFRNTINDDETSEEYFLNMGPQHPSTHGVLRLVVKLNGENVLEVVPHLGYVHRGVEKVAENQTYLQNIHLTDRLDYLSSHINNLGYCLAIEQALEIGVPERGEYIRVMVSELQRIQSHLLWWGVSGMDLGAVTAFLYGFKEREIITDIFEELCGARLTMNFFRPGGSFADVPSTFIPRVRDVIKRMHLALDEYKTLLTDNIIFRERTRAIGILSREKALSYGCSGAVLRASGVSYDVRRNDPYSIYDRFDFEVPTGTVGGCFDRYQLKMEEMAQSVRILEQAVETFPTGPYRSKVMPAYKLPRGIYYSQVETARGLLGTYIVAEGGPKPYRVKFRSPCFSNLSA</sequence>
<keyword evidence="3" id="KW-1278">Translocase</keyword>
<dbReference type="SUPFAM" id="SSF56762">
    <property type="entry name" value="HydB/Nqo4-like"/>
    <property type="match status" value="1"/>
</dbReference>
<keyword evidence="4" id="KW-0520">NAD</keyword>
<evidence type="ECO:0000256" key="1">
    <source>
        <dbReference type="ARBA" id="ARBA00005769"/>
    </source>
</evidence>
<dbReference type="GO" id="GO:0051287">
    <property type="term" value="F:NAD binding"/>
    <property type="evidence" value="ECO:0007669"/>
    <property type="project" value="InterPro"/>
</dbReference>
<proteinExistence type="inferred from homology"/>
<dbReference type="InterPro" id="IPR022885">
    <property type="entry name" value="NDH1_su_D/H"/>
</dbReference>
<comment type="similarity">
    <text evidence="1">Belongs to the complex I 49 kDa subunit family.</text>
</comment>
<dbReference type="GO" id="GO:0048038">
    <property type="term" value="F:quinone binding"/>
    <property type="evidence" value="ECO:0007669"/>
    <property type="project" value="InterPro"/>
</dbReference>